<evidence type="ECO:0000313" key="3">
    <source>
        <dbReference type="Proteomes" id="UP000326396"/>
    </source>
</evidence>
<evidence type="ECO:0000256" key="1">
    <source>
        <dbReference type="SAM" id="Phobius"/>
    </source>
</evidence>
<dbReference type="AlphaFoldDB" id="A0A5N6P4C7"/>
<keyword evidence="3" id="KW-1185">Reference proteome</keyword>
<evidence type="ECO:0000313" key="2">
    <source>
        <dbReference type="EMBL" id="KAD5960516.1"/>
    </source>
</evidence>
<protein>
    <submittedName>
        <fullName evidence="2">Uncharacterized protein</fullName>
    </submittedName>
</protein>
<dbReference type="Proteomes" id="UP000326396">
    <property type="component" value="Linkage Group LG14"/>
</dbReference>
<keyword evidence="1" id="KW-0472">Membrane</keyword>
<feature type="transmembrane region" description="Helical" evidence="1">
    <location>
        <begin position="108"/>
        <end position="127"/>
    </location>
</feature>
<gene>
    <name evidence="2" type="ORF">E3N88_11988</name>
</gene>
<organism evidence="2 3">
    <name type="scientific">Mikania micrantha</name>
    <name type="common">bitter vine</name>
    <dbReference type="NCBI Taxonomy" id="192012"/>
    <lineage>
        <taxon>Eukaryota</taxon>
        <taxon>Viridiplantae</taxon>
        <taxon>Streptophyta</taxon>
        <taxon>Embryophyta</taxon>
        <taxon>Tracheophyta</taxon>
        <taxon>Spermatophyta</taxon>
        <taxon>Magnoliopsida</taxon>
        <taxon>eudicotyledons</taxon>
        <taxon>Gunneridae</taxon>
        <taxon>Pentapetalae</taxon>
        <taxon>asterids</taxon>
        <taxon>campanulids</taxon>
        <taxon>Asterales</taxon>
        <taxon>Asteraceae</taxon>
        <taxon>Asteroideae</taxon>
        <taxon>Heliantheae alliance</taxon>
        <taxon>Eupatorieae</taxon>
        <taxon>Mikania</taxon>
    </lineage>
</organism>
<reference evidence="2 3" key="1">
    <citation type="submission" date="2019-05" db="EMBL/GenBank/DDBJ databases">
        <title>Mikania micrantha, genome provides insights into the molecular mechanism of rapid growth.</title>
        <authorList>
            <person name="Liu B."/>
        </authorList>
    </citation>
    <scope>NUCLEOTIDE SEQUENCE [LARGE SCALE GENOMIC DNA]</scope>
    <source>
        <strain evidence="2">NLD-2019</strain>
        <tissue evidence="2">Leaf</tissue>
    </source>
</reference>
<keyword evidence="1" id="KW-0812">Transmembrane</keyword>
<proteinExistence type="predicted"/>
<accession>A0A5N6P4C7</accession>
<dbReference type="EMBL" id="SZYD01000006">
    <property type="protein sequence ID" value="KAD5960516.1"/>
    <property type="molecule type" value="Genomic_DNA"/>
</dbReference>
<comment type="caution">
    <text evidence="2">The sequence shown here is derived from an EMBL/GenBank/DDBJ whole genome shotgun (WGS) entry which is preliminary data.</text>
</comment>
<keyword evidence="1" id="KW-1133">Transmembrane helix</keyword>
<name>A0A5N6P4C7_9ASTR</name>
<sequence>MWRTQTYAKLWIATWQGHDEPLVLSYVLTSRRLEDQKIRTVTLNLSCNQKPPSSSLLTRILLLVEPRQGGASWLDRVGPRLTAMTRRELVGESLTPARRSRRTRWASLDFLYAIICTYQLLVGGFFWEDVCCREQPVVEQQTAFEGQAVAEQPSSKLLAYEQPAADERTVELAATEQRST</sequence>